<dbReference type="Pfam" id="PF13822">
    <property type="entry name" value="ACC_epsilon"/>
    <property type="match status" value="1"/>
</dbReference>
<gene>
    <name evidence="2" type="ORF">CKY47_06120</name>
</gene>
<evidence type="ECO:0000313" key="3">
    <source>
        <dbReference type="Proteomes" id="UP001225605"/>
    </source>
</evidence>
<evidence type="ECO:0000313" key="2">
    <source>
        <dbReference type="EMBL" id="MDQ2583564.1"/>
    </source>
</evidence>
<reference evidence="2 3" key="1">
    <citation type="submission" date="2017-06" db="EMBL/GenBank/DDBJ databases">
        <title>Cultured bacterium strain Saccharothrix yanglingensis Hhs.015.</title>
        <authorList>
            <person name="Xia Y."/>
        </authorList>
    </citation>
    <scope>NUCLEOTIDE SEQUENCE [LARGE SCALE GENOMIC DNA]</scope>
    <source>
        <strain evidence="2 3">Hhs.015</strain>
    </source>
</reference>
<sequence>MGEPDVRVLRGSPDDDELAALVAVLSAVAGAIRAGEPAPPVPRPRRPTSYPASTSWRTRR</sequence>
<dbReference type="EMBL" id="NSDM01000002">
    <property type="protein sequence ID" value="MDQ2583564.1"/>
    <property type="molecule type" value="Genomic_DNA"/>
</dbReference>
<evidence type="ECO:0000256" key="1">
    <source>
        <dbReference type="SAM" id="MobiDB-lite"/>
    </source>
</evidence>
<dbReference type="InterPro" id="IPR032716">
    <property type="entry name" value="ACC_epsilon"/>
</dbReference>
<feature type="region of interest" description="Disordered" evidence="1">
    <location>
        <begin position="34"/>
        <end position="60"/>
    </location>
</feature>
<organism evidence="2 3">
    <name type="scientific">Saccharothrix yanglingensis</name>
    <dbReference type="NCBI Taxonomy" id="659496"/>
    <lineage>
        <taxon>Bacteria</taxon>
        <taxon>Bacillati</taxon>
        <taxon>Actinomycetota</taxon>
        <taxon>Actinomycetes</taxon>
        <taxon>Pseudonocardiales</taxon>
        <taxon>Pseudonocardiaceae</taxon>
        <taxon>Saccharothrix</taxon>
    </lineage>
</organism>
<feature type="compositionally biased region" description="Polar residues" evidence="1">
    <location>
        <begin position="50"/>
        <end position="60"/>
    </location>
</feature>
<evidence type="ECO:0008006" key="4">
    <source>
        <dbReference type="Google" id="ProtNLM"/>
    </source>
</evidence>
<protein>
    <recommendedName>
        <fullName evidence="4">Acyl-CoA carboxylase epsilon subunit-like protein</fullName>
    </recommendedName>
</protein>
<keyword evidence="3" id="KW-1185">Reference proteome</keyword>
<comment type="caution">
    <text evidence="2">The sequence shown here is derived from an EMBL/GenBank/DDBJ whole genome shotgun (WGS) entry which is preliminary data.</text>
</comment>
<dbReference type="Proteomes" id="UP001225605">
    <property type="component" value="Unassembled WGS sequence"/>
</dbReference>
<name>A0ABU0WYZ4_9PSEU</name>
<proteinExistence type="predicted"/>
<accession>A0ABU0WYZ4</accession>
<dbReference type="RefSeq" id="WP_306744674.1">
    <property type="nucleotide sequence ID" value="NZ_NSDM01000002.1"/>
</dbReference>